<feature type="domain" description="PepSY" evidence="1">
    <location>
        <begin position="39"/>
        <end position="96"/>
    </location>
</feature>
<evidence type="ECO:0000313" key="2">
    <source>
        <dbReference type="EMBL" id="WZJ22606.1"/>
    </source>
</evidence>
<dbReference type="Gene3D" id="3.10.450.40">
    <property type="match status" value="1"/>
</dbReference>
<protein>
    <submittedName>
        <fullName evidence="2">PepSY domain-containing protein</fullName>
    </submittedName>
</protein>
<evidence type="ECO:0000259" key="1">
    <source>
        <dbReference type="Pfam" id="PF03413"/>
    </source>
</evidence>
<keyword evidence="3" id="KW-1185">Reference proteome</keyword>
<dbReference type="Pfam" id="PF03413">
    <property type="entry name" value="PepSY"/>
    <property type="match status" value="1"/>
</dbReference>
<dbReference type="InterPro" id="IPR025711">
    <property type="entry name" value="PepSY"/>
</dbReference>
<evidence type="ECO:0000313" key="3">
    <source>
        <dbReference type="Proteomes" id="UP001479520"/>
    </source>
</evidence>
<proteinExistence type="predicted"/>
<dbReference type="EMBL" id="CP151406">
    <property type="protein sequence ID" value="WZJ22606.1"/>
    <property type="molecule type" value="Genomic_DNA"/>
</dbReference>
<name>A0ABZ2XJ18_9RHOO</name>
<organism evidence="2 3">
    <name type="scientific">Azonexus hydrophilus</name>
    <dbReference type="NCBI Taxonomy" id="418702"/>
    <lineage>
        <taxon>Bacteria</taxon>
        <taxon>Pseudomonadati</taxon>
        <taxon>Pseudomonadota</taxon>
        <taxon>Betaproteobacteria</taxon>
        <taxon>Rhodocyclales</taxon>
        <taxon>Azonexaceae</taxon>
        <taxon>Azonexus</taxon>
    </lineage>
</organism>
<sequence>MRLLRLFLLSACIGIAPVQADSRQDHEVARRALEAGEILSLRQVLARIESEHRGDVLEVELEHEDSRWIYEVKMLRRDGGINKLIIDARDGRVLEVKGRHGGRRGRNLPIENQK</sequence>
<dbReference type="Proteomes" id="UP001479520">
    <property type="component" value="Chromosome"/>
</dbReference>
<dbReference type="RefSeq" id="WP_341744269.1">
    <property type="nucleotide sequence ID" value="NZ_CP151406.1"/>
</dbReference>
<accession>A0ABZ2XJ18</accession>
<reference evidence="2 3" key="1">
    <citation type="submission" date="2024-04" db="EMBL/GenBank/DDBJ databases">
        <title>Dissimilatory iodate-reducing microorganisms contribute to the enrichment of iodine in groundwater.</title>
        <authorList>
            <person name="Jiang Z."/>
        </authorList>
    </citation>
    <scope>NUCLEOTIDE SEQUENCE [LARGE SCALE GENOMIC DNA]</scope>
    <source>
        <strain evidence="2 3">NCP973</strain>
    </source>
</reference>
<gene>
    <name evidence="2" type="ORF">AADV58_05505</name>
</gene>